<reference evidence="13" key="1">
    <citation type="submission" date="2012-12" db="EMBL/GenBank/DDBJ databases">
        <authorList>
            <person name="Hellsten U."/>
            <person name="Grimwood J."/>
            <person name="Chapman J.A."/>
            <person name="Shapiro H."/>
            <person name="Aerts A."/>
            <person name="Otillar R.P."/>
            <person name="Terry A.Y."/>
            <person name="Boore J.L."/>
            <person name="Simakov O."/>
            <person name="Marletaz F."/>
            <person name="Cho S.-J."/>
            <person name="Edsinger-Gonzales E."/>
            <person name="Havlak P."/>
            <person name="Kuo D.-H."/>
            <person name="Larsson T."/>
            <person name="Lv J."/>
            <person name="Arendt D."/>
            <person name="Savage R."/>
            <person name="Osoegawa K."/>
            <person name="de Jong P."/>
            <person name="Lindberg D.R."/>
            <person name="Seaver E.C."/>
            <person name="Weisblat D.A."/>
            <person name="Putnam N.H."/>
            <person name="Grigoriev I.V."/>
            <person name="Rokhsar D.S."/>
        </authorList>
    </citation>
    <scope>NUCLEOTIDE SEQUENCE</scope>
</reference>
<dbReference type="HAMAP" id="MF_01084">
    <property type="entry name" value="Diphthine_synth"/>
    <property type="match status" value="1"/>
</dbReference>
<dbReference type="Pfam" id="PF00590">
    <property type="entry name" value="TP_methylase"/>
    <property type="match status" value="1"/>
</dbReference>
<dbReference type="EnsemblMetazoa" id="HelroT169662">
    <property type="protein sequence ID" value="HelroP169662"/>
    <property type="gene ID" value="HelroG169662"/>
</dbReference>
<dbReference type="CDD" id="cd11647">
    <property type="entry name" value="DHP5_DphB"/>
    <property type="match status" value="1"/>
</dbReference>
<dbReference type="PIRSF" id="PIRSF036432">
    <property type="entry name" value="Diphthine_synth"/>
    <property type="match status" value="1"/>
</dbReference>
<dbReference type="SUPFAM" id="SSF53790">
    <property type="entry name" value="Tetrapyrrole methylase"/>
    <property type="match status" value="1"/>
</dbReference>
<dbReference type="GeneID" id="20202924"/>
<keyword evidence="13" id="KW-1185">Reference proteome</keyword>
<dbReference type="KEGG" id="hro:HELRODRAFT_169662"/>
<accession>T1F274</accession>
<dbReference type="UniPathway" id="UPA00559"/>
<dbReference type="GO" id="GO:0017183">
    <property type="term" value="P:protein histidyl modification to diphthamide"/>
    <property type="evidence" value="ECO:0007669"/>
    <property type="project" value="UniProtKB-UniPathway"/>
</dbReference>
<sequence>MLFLIGLGLGNADDITVKGLKLLQQSSKIYLENYTSILSIGKNELEKVYGRELILADREMVEQNADVILDEAEREDVSFLVVGDPFGATTHSDLLLRAKERNIKTQIVHNASICNAVGCCGLQLYKFGETVSIVFWEIDWQPESFYDKILANKERGLHTLCLLDIKIKEKSVENIIKNRNIYEPERFMTVNVAIEQILEISKRRNCQVITPQTKGVGLARIGADNQLIKYGSLEELKIFNFGPKLHSLVIIGDLHPLEHDLLCNFSS</sequence>
<feature type="binding site" evidence="9">
    <location>
        <position position="84"/>
    </location>
    <ligand>
        <name>S-adenosyl-L-methionine</name>
        <dbReference type="ChEBI" id="CHEBI:59789"/>
    </ligand>
</feature>
<dbReference type="FunFam" id="3.40.1010.10:FF:000004">
    <property type="entry name" value="Putative diphthine synthase"/>
    <property type="match status" value="1"/>
</dbReference>
<dbReference type="STRING" id="6412.T1F274"/>
<feature type="binding site" evidence="9">
    <location>
        <position position="9"/>
    </location>
    <ligand>
        <name>S-adenosyl-L-methionine</name>
        <dbReference type="ChEBI" id="CHEBI:59789"/>
    </ligand>
</feature>
<feature type="binding site" evidence="9">
    <location>
        <position position="246"/>
    </location>
    <ligand>
        <name>S-adenosyl-L-methionine</name>
        <dbReference type="ChEBI" id="CHEBI:59789"/>
    </ligand>
</feature>
<dbReference type="eggNOG" id="KOG3123">
    <property type="taxonomic scope" value="Eukaryota"/>
</dbReference>
<dbReference type="Gene3D" id="3.30.950.10">
    <property type="entry name" value="Methyltransferase, Cobalt-precorrin-4 Transmethylase, Domain 2"/>
    <property type="match status" value="1"/>
</dbReference>
<proteinExistence type="inferred from homology"/>
<evidence type="ECO:0000256" key="5">
    <source>
        <dbReference type="ARBA" id="ARBA00022603"/>
    </source>
</evidence>
<dbReference type="GO" id="GO:0032259">
    <property type="term" value="P:methylation"/>
    <property type="evidence" value="ECO:0007669"/>
    <property type="project" value="UniProtKB-KW"/>
</dbReference>
<organism evidence="12 13">
    <name type="scientific">Helobdella robusta</name>
    <name type="common">Californian leech</name>
    <dbReference type="NCBI Taxonomy" id="6412"/>
    <lineage>
        <taxon>Eukaryota</taxon>
        <taxon>Metazoa</taxon>
        <taxon>Spiralia</taxon>
        <taxon>Lophotrochozoa</taxon>
        <taxon>Annelida</taxon>
        <taxon>Clitellata</taxon>
        <taxon>Hirudinea</taxon>
        <taxon>Rhynchobdellida</taxon>
        <taxon>Glossiphoniidae</taxon>
        <taxon>Helobdella</taxon>
    </lineage>
</organism>
<evidence type="ECO:0000313" key="11">
    <source>
        <dbReference type="EMBL" id="ESO07949.1"/>
    </source>
</evidence>
<comment type="catalytic activity">
    <reaction evidence="8">
        <text>2-[(3S)-amino-3-carboxypropyl]-L-histidyl-[translation elongation factor 2] + 4 S-adenosyl-L-methionine = diphthine methyl ester-[translation elongation factor 2] + 4 S-adenosyl-L-homocysteine + 3 H(+)</text>
        <dbReference type="Rhea" id="RHEA:42652"/>
        <dbReference type="Rhea" id="RHEA-COMP:9749"/>
        <dbReference type="Rhea" id="RHEA-COMP:10173"/>
        <dbReference type="ChEBI" id="CHEBI:15378"/>
        <dbReference type="ChEBI" id="CHEBI:57856"/>
        <dbReference type="ChEBI" id="CHEBI:59789"/>
        <dbReference type="ChEBI" id="CHEBI:73995"/>
        <dbReference type="ChEBI" id="CHEBI:79005"/>
        <dbReference type="EC" id="2.1.1.314"/>
    </reaction>
</comment>
<gene>
    <name evidence="12" type="primary">20202924</name>
    <name evidence="11" type="ORF">HELRODRAFT_169662</name>
</gene>
<keyword evidence="5" id="KW-0489">Methyltransferase</keyword>
<dbReference type="AlphaFoldDB" id="T1F274"/>
<comment type="pathway">
    <text evidence="2">Protein modification; peptidyl-diphthamide biosynthesis.</text>
</comment>
<dbReference type="Proteomes" id="UP000015101">
    <property type="component" value="Unassembled WGS sequence"/>
</dbReference>
<dbReference type="InterPro" id="IPR014776">
    <property type="entry name" value="4pyrrole_Mease_sub2"/>
</dbReference>
<dbReference type="InterPro" id="IPR035996">
    <property type="entry name" value="4pyrrol_Methylase_sf"/>
</dbReference>
<evidence type="ECO:0000313" key="12">
    <source>
        <dbReference type="EnsemblMetazoa" id="HelroP169662"/>
    </source>
</evidence>
<dbReference type="InterPro" id="IPR014777">
    <property type="entry name" value="4pyrrole_Mease_sub1"/>
</dbReference>
<dbReference type="NCBIfam" id="TIGR00522">
    <property type="entry name" value="dph5"/>
    <property type="match status" value="1"/>
</dbReference>
<keyword evidence="6" id="KW-0808">Transferase</keyword>
<dbReference type="RefSeq" id="XP_009013738.1">
    <property type="nucleotide sequence ID" value="XM_009015490.1"/>
</dbReference>
<dbReference type="EMBL" id="KB096134">
    <property type="protein sequence ID" value="ESO07949.1"/>
    <property type="molecule type" value="Genomic_DNA"/>
</dbReference>
<dbReference type="PANTHER" id="PTHR10882:SF0">
    <property type="entry name" value="DIPHTHINE METHYL ESTER SYNTHASE"/>
    <property type="match status" value="1"/>
</dbReference>
<dbReference type="PANTHER" id="PTHR10882">
    <property type="entry name" value="DIPHTHINE SYNTHASE"/>
    <property type="match status" value="1"/>
</dbReference>
<dbReference type="FunFam" id="3.30.950.10:FF:000004">
    <property type="entry name" value="Diphthine synthase putative"/>
    <property type="match status" value="1"/>
</dbReference>
<feature type="binding site" evidence="9">
    <location>
        <position position="87"/>
    </location>
    <ligand>
        <name>S-adenosyl-L-methionine</name>
        <dbReference type="ChEBI" id="CHEBI:59789"/>
    </ligand>
</feature>
<feature type="domain" description="Tetrapyrrole methylase" evidence="10">
    <location>
        <begin position="1"/>
        <end position="178"/>
    </location>
</feature>
<dbReference type="OMA" id="HNASIMS"/>
<dbReference type="GO" id="GO:0141133">
    <property type="term" value="F:diphthine methyl ester synthase activity"/>
    <property type="evidence" value="ECO:0007669"/>
    <property type="project" value="UniProtKB-EC"/>
</dbReference>
<feature type="binding site" evidence="9">
    <location>
        <begin position="112"/>
        <end position="113"/>
    </location>
    <ligand>
        <name>S-adenosyl-L-methionine</name>
        <dbReference type="ChEBI" id="CHEBI:59789"/>
    </ligand>
</feature>
<dbReference type="Gene3D" id="3.40.1010.10">
    <property type="entry name" value="Cobalt-precorrin-4 Transmethylase, Domain 1"/>
    <property type="match status" value="1"/>
</dbReference>
<comment type="similarity">
    <text evidence="3">Belongs to the diphthine synthase family.</text>
</comment>
<evidence type="ECO:0000256" key="3">
    <source>
        <dbReference type="ARBA" id="ARBA00006729"/>
    </source>
</evidence>
<dbReference type="InterPro" id="IPR004551">
    <property type="entry name" value="Dphthn_synthase"/>
</dbReference>
<keyword evidence="7 9" id="KW-0949">S-adenosyl-L-methionine</keyword>
<name>T1F274_HELRO</name>
<evidence type="ECO:0000256" key="4">
    <source>
        <dbReference type="ARBA" id="ARBA00011927"/>
    </source>
</evidence>
<evidence type="ECO:0000256" key="6">
    <source>
        <dbReference type="ARBA" id="ARBA00022679"/>
    </source>
</evidence>
<evidence type="ECO:0000256" key="9">
    <source>
        <dbReference type="PIRSR" id="PIRSR036432-1"/>
    </source>
</evidence>
<dbReference type="EC" id="2.1.1.314" evidence="4"/>
<evidence type="ECO:0000256" key="2">
    <source>
        <dbReference type="ARBA" id="ARBA00005156"/>
    </source>
</evidence>
<evidence type="ECO:0000256" key="1">
    <source>
        <dbReference type="ARBA" id="ARBA00004006"/>
    </source>
</evidence>
<dbReference type="InterPro" id="IPR000878">
    <property type="entry name" value="4pyrrol_Mease"/>
</dbReference>
<evidence type="ECO:0000259" key="10">
    <source>
        <dbReference type="Pfam" id="PF00590"/>
    </source>
</evidence>
<dbReference type="FunCoup" id="T1F274">
    <property type="interactions" value="1706"/>
</dbReference>
<dbReference type="CTD" id="20202924"/>
<evidence type="ECO:0000256" key="7">
    <source>
        <dbReference type="ARBA" id="ARBA00022691"/>
    </source>
</evidence>
<dbReference type="InParanoid" id="T1F274"/>
<reference evidence="12" key="3">
    <citation type="submission" date="2015-06" db="UniProtKB">
        <authorList>
            <consortium name="EnsemblMetazoa"/>
        </authorList>
    </citation>
    <scope>IDENTIFICATION</scope>
</reference>
<comment type="function">
    <text evidence="1">S-adenosyl-L-methionine-dependent methyltransferase that catalyzes four methylations of the modified target histidine residue in translation elongation factor 2 (EF-2), to form an intermediate called diphthine methyl ester. The four successive methylation reactions represent the second step of diphthamide biosynthesis.</text>
</comment>
<dbReference type="OrthoDB" id="2516at2759"/>
<dbReference type="EMBL" id="AMQM01003340">
    <property type="status" value="NOT_ANNOTATED_CDS"/>
    <property type="molecule type" value="Genomic_DNA"/>
</dbReference>
<reference evidence="11 13" key="2">
    <citation type="journal article" date="2013" name="Nature">
        <title>Insights into bilaterian evolution from three spiralian genomes.</title>
        <authorList>
            <person name="Simakov O."/>
            <person name="Marletaz F."/>
            <person name="Cho S.J."/>
            <person name="Edsinger-Gonzales E."/>
            <person name="Havlak P."/>
            <person name="Hellsten U."/>
            <person name="Kuo D.H."/>
            <person name="Larsson T."/>
            <person name="Lv J."/>
            <person name="Arendt D."/>
            <person name="Savage R."/>
            <person name="Osoegawa K."/>
            <person name="de Jong P."/>
            <person name="Grimwood J."/>
            <person name="Chapman J.A."/>
            <person name="Shapiro H."/>
            <person name="Aerts A."/>
            <person name="Otillar R.P."/>
            <person name="Terry A.Y."/>
            <person name="Boore J.L."/>
            <person name="Grigoriev I.V."/>
            <person name="Lindberg D.R."/>
            <person name="Seaver E.C."/>
            <person name="Weisblat D.A."/>
            <person name="Putnam N.H."/>
            <person name="Rokhsar D.S."/>
        </authorList>
    </citation>
    <scope>NUCLEOTIDE SEQUENCE</scope>
</reference>
<evidence type="ECO:0000256" key="8">
    <source>
        <dbReference type="ARBA" id="ARBA00048752"/>
    </source>
</evidence>
<feature type="binding site" evidence="9">
    <location>
        <position position="163"/>
    </location>
    <ligand>
        <name>S-adenosyl-L-methionine</name>
        <dbReference type="ChEBI" id="CHEBI:59789"/>
    </ligand>
</feature>
<dbReference type="HOGENOM" id="CLU_066040_1_0_1"/>
<evidence type="ECO:0000313" key="13">
    <source>
        <dbReference type="Proteomes" id="UP000015101"/>
    </source>
</evidence>
<protein>
    <recommendedName>
        <fullName evidence="4">diphthine methyl ester synthase</fullName>
        <ecNumber evidence="4">2.1.1.314</ecNumber>
    </recommendedName>
</protein>